<organism evidence="4 5">
    <name type="scientific">Veillonella atypica</name>
    <dbReference type="NCBI Taxonomy" id="39777"/>
    <lineage>
        <taxon>Bacteria</taxon>
        <taxon>Bacillati</taxon>
        <taxon>Bacillota</taxon>
        <taxon>Negativicutes</taxon>
        <taxon>Veillonellales</taxon>
        <taxon>Veillonellaceae</taxon>
        <taxon>Veillonella</taxon>
    </lineage>
</organism>
<feature type="compositionally biased region" description="Polar residues" evidence="1">
    <location>
        <begin position="197"/>
        <end position="216"/>
    </location>
</feature>
<comment type="caution">
    <text evidence="4">The sequence shown here is derived from an EMBL/GenBank/DDBJ whole genome shotgun (WGS) entry which is preliminary data.</text>
</comment>
<dbReference type="Proteomes" id="UP000277803">
    <property type="component" value="Unassembled WGS sequence"/>
</dbReference>
<gene>
    <name evidence="4" type="ORF">D2965_04895</name>
</gene>
<keyword evidence="2" id="KW-0732">Signal</keyword>
<feature type="compositionally biased region" description="Basic and acidic residues" evidence="1">
    <location>
        <begin position="217"/>
        <end position="237"/>
    </location>
</feature>
<dbReference type="AlphaFoldDB" id="A0A3A6WJB6"/>
<protein>
    <submittedName>
        <fullName evidence="4">Copper amine oxidase N-terminal domain-containing protein</fullName>
    </submittedName>
</protein>
<evidence type="ECO:0000259" key="3">
    <source>
        <dbReference type="Pfam" id="PF07833"/>
    </source>
</evidence>
<name>A0A3A6WJB6_9FIRM</name>
<evidence type="ECO:0000313" key="4">
    <source>
        <dbReference type="EMBL" id="RJY50711.1"/>
    </source>
</evidence>
<evidence type="ECO:0000313" key="5">
    <source>
        <dbReference type="Proteomes" id="UP000277803"/>
    </source>
</evidence>
<reference evidence="4 5" key="1">
    <citation type="submission" date="2018-09" db="EMBL/GenBank/DDBJ databases">
        <title>Genome sequence of Veillonella atypica isolated from periodontal Korean patients.</title>
        <authorList>
            <person name="Lee J.-H."/>
            <person name="Moon J.-H."/>
            <person name="Shin S.-Y."/>
        </authorList>
    </citation>
    <scope>NUCLEOTIDE SEQUENCE [LARGE SCALE GENOMIC DNA]</scope>
    <source>
        <strain evidence="4 5">KHUD_V1</strain>
    </source>
</reference>
<feature type="chain" id="PRO_5017397656" evidence="2">
    <location>
        <begin position="29"/>
        <end position="237"/>
    </location>
</feature>
<dbReference type="InterPro" id="IPR012854">
    <property type="entry name" value="Cu_amine_oxidase-like_N"/>
</dbReference>
<evidence type="ECO:0000256" key="1">
    <source>
        <dbReference type="SAM" id="MobiDB-lite"/>
    </source>
</evidence>
<dbReference type="SUPFAM" id="SSF55383">
    <property type="entry name" value="Copper amine oxidase, domain N"/>
    <property type="match status" value="1"/>
</dbReference>
<feature type="region of interest" description="Disordered" evidence="1">
    <location>
        <begin position="178"/>
        <end position="237"/>
    </location>
</feature>
<feature type="signal peptide" evidence="2">
    <location>
        <begin position="1"/>
        <end position="28"/>
    </location>
</feature>
<feature type="domain" description="Copper amine oxidase-like N-terminal" evidence="3">
    <location>
        <begin position="55"/>
        <end position="150"/>
    </location>
</feature>
<dbReference type="RefSeq" id="WP_009661861.1">
    <property type="nucleotide sequence ID" value="NZ_CALLHQ010000003.1"/>
</dbReference>
<proteinExistence type="predicted"/>
<sequence length="237" mass="25548">MKLKQLILSSIALGALAFTVGMAQPAHAAIGMETPAPAQNLEKPASVTTQHHINVDGKVLEPVKDHQNVAYVDGQPLVALRQVSEALGYKVAWDAPTKTALVDMSIATLAIQPDQAQIVRKGKLQIINLDTSESMLPTPRMIDGQLFVSPSAFKLLLNDVKITKDEIFIAPQRAQLASTTNTNGPHKNEISTFLPPSDNTSAKVETSSKVESNTKSAAKDEPLIKVKHTQTTDKNTK</sequence>
<accession>A0A3A6WJB6</accession>
<dbReference type="EMBL" id="QXZZ01000024">
    <property type="protein sequence ID" value="RJY50711.1"/>
    <property type="molecule type" value="Genomic_DNA"/>
</dbReference>
<dbReference type="Gene3D" id="3.30.457.10">
    <property type="entry name" value="Copper amine oxidase-like, N-terminal domain"/>
    <property type="match status" value="1"/>
</dbReference>
<dbReference type="InterPro" id="IPR036582">
    <property type="entry name" value="Mao_N_sf"/>
</dbReference>
<evidence type="ECO:0000256" key="2">
    <source>
        <dbReference type="SAM" id="SignalP"/>
    </source>
</evidence>
<dbReference type="Pfam" id="PF07833">
    <property type="entry name" value="Cu_amine_oxidN1"/>
    <property type="match status" value="1"/>
</dbReference>